<evidence type="ECO:0000256" key="1">
    <source>
        <dbReference type="SAM" id="Phobius"/>
    </source>
</evidence>
<organism evidence="2 3">
    <name type="scientific">Microbulbifer celer</name>
    <dbReference type="NCBI Taxonomy" id="435905"/>
    <lineage>
        <taxon>Bacteria</taxon>
        <taxon>Pseudomonadati</taxon>
        <taxon>Pseudomonadota</taxon>
        <taxon>Gammaproteobacteria</taxon>
        <taxon>Cellvibrionales</taxon>
        <taxon>Microbulbiferaceae</taxon>
        <taxon>Microbulbifer</taxon>
    </lineage>
</organism>
<comment type="caution">
    <text evidence="2">The sequence shown here is derived from an EMBL/GenBank/DDBJ whole genome shotgun (WGS) entry which is preliminary data.</text>
</comment>
<keyword evidence="1" id="KW-1133">Transmembrane helix</keyword>
<name>A0ABW3U6M0_9GAMM</name>
<feature type="transmembrane region" description="Helical" evidence="1">
    <location>
        <begin position="22"/>
        <end position="41"/>
    </location>
</feature>
<dbReference type="EMBL" id="JBHTLR010000007">
    <property type="protein sequence ID" value="MFD1216533.1"/>
    <property type="molecule type" value="Genomic_DNA"/>
</dbReference>
<dbReference type="Proteomes" id="UP001597264">
    <property type="component" value="Unassembled WGS sequence"/>
</dbReference>
<keyword evidence="1" id="KW-0812">Transmembrane</keyword>
<keyword evidence="3" id="KW-1185">Reference proteome</keyword>
<gene>
    <name evidence="2" type="ORF">ACFQ2X_07990</name>
</gene>
<reference evidence="3" key="1">
    <citation type="journal article" date="2019" name="Int. J. Syst. Evol. Microbiol.">
        <title>The Global Catalogue of Microorganisms (GCM) 10K type strain sequencing project: providing services to taxonomists for standard genome sequencing and annotation.</title>
        <authorList>
            <consortium name="The Broad Institute Genomics Platform"/>
            <consortium name="The Broad Institute Genome Sequencing Center for Infectious Disease"/>
            <person name="Wu L."/>
            <person name="Ma J."/>
        </authorList>
    </citation>
    <scope>NUCLEOTIDE SEQUENCE [LARGE SCALE GENOMIC DNA]</scope>
    <source>
        <strain evidence="3">CCUG 54356</strain>
    </source>
</reference>
<evidence type="ECO:0000313" key="2">
    <source>
        <dbReference type="EMBL" id="MFD1216533.1"/>
    </source>
</evidence>
<accession>A0ABW3U6M0</accession>
<proteinExistence type="predicted"/>
<protein>
    <submittedName>
        <fullName evidence="2">Uncharacterized protein</fullName>
    </submittedName>
</protein>
<keyword evidence="1" id="KW-0472">Membrane</keyword>
<dbReference type="RefSeq" id="WP_268932684.1">
    <property type="nucleotide sequence ID" value="NZ_CP087715.1"/>
</dbReference>
<sequence length="44" mass="4568">MSDQVAREVVVVSDDSDNVVDAIAAVALVAIFVATCVFWVASQG</sequence>
<evidence type="ECO:0000313" key="3">
    <source>
        <dbReference type="Proteomes" id="UP001597264"/>
    </source>
</evidence>